<dbReference type="InterPro" id="IPR007372">
    <property type="entry name" value="Lipid/polyisoprenoid-bd_YceI"/>
</dbReference>
<dbReference type="PANTHER" id="PTHR34406">
    <property type="entry name" value="PROTEIN YCEI"/>
    <property type="match status" value="1"/>
</dbReference>
<evidence type="ECO:0000256" key="1">
    <source>
        <dbReference type="ARBA" id="ARBA00008812"/>
    </source>
</evidence>
<protein>
    <submittedName>
        <fullName evidence="3">Polyisoprenoid-binding protein YceI</fullName>
    </submittedName>
</protein>
<dbReference type="PANTHER" id="PTHR34406:SF1">
    <property type="entry name" value="PROTEIN YCEI"/>
    <property type="match status" value="1"/>
</dbReference>
<evidence type="ECO:0000259" key="2">
    <source>
        <dbReference type="SMART" id="SM00867"/>
    </source>
</evidence>
<keyword evidence="4" id="KW-1185">Reference proteome</keyword>
<dbReference type="SUPFAM" id="SSF101874">
    <property type="entry name" value="YceI-like"/>
    <property type="match status" value="1"/>
</dbReference>
<reference evidence="3 4" key="1">
    <citation type="submission" date="2020-08" db="EMBL/GenBank/DDBJ databases">
        <title>Genomic Encyclopedia of Type Strains, Phase IV (KMG-IV): sequencing the most valuable type-strain genomes for metagenomic binning, comparative biology and taxonomic classification.</title>
        <authorList>
            <person name="Goeker M."/>
        </authorList>
    </citation>
    <scope>NUCLEOTIDE SEQUENCE [LARGE SCALE GENOMIC DNA]</scope>
    <source>
        <strain evidence="3 4">YIM 65646</strain>
    </source>
</reference>
<dbReference type="InterPro" id="IPR036761">
    <property type="entry name" value="TTHA0802/YceI-like_sf"/>
</dbReference>
<sequence length="186" mass="20142">MSSTVLDPKLTGTYALDASHSRLGFSARHAMVTKVRGQFKEYEGSGFLDFDDPAKSTASVTVQVASVDTGNEQRDGHLSTNDFFDAPTYPTITFTSTGAAKVDDENFTLTGDLTIKDVTKSVTIDFEFTGTSVDPFNNTRVGFEGKTVVNRKDWGINFNAALETGGVLVSDKVTLEFDISAIRQDS</sequence>
<comment type="similarity">
    <text evidence="1">Belongs to the UPF0312 family.</text>
</comment>
<comment type="caution">
    <text evidence="3">The sequence shown here is derived from an EMBL/GenBank/DDBJ whole genome shotgun (WGS) entry which is preliminary data.</text>
</comment>
<feature type="domain" description="Lipid/polyisoprenoid-binding YceI-like" evidence="2">
    <location>
        <begin position="13"/>
        <end position="182"/>
    </location>
</feature>
<dbReference type="AlphaFoldDB" id="A0A841G1Y1"/>
<evidence type="ECO:0000313" key="3">
    <source>
        <dbReference type="EMBL" id="MBB6038160.1"/>
    </source>
</evidence>
<evidence type="ECO:0000313" key="4">
    <source>
        <dbReference type="Proteomes" id="UP000548476"/>
    </source>
</evidence>
<gene>
    <name evidence="3" type="ORF">HNR73_006040</name>
</gene>
<dbReference type="EMBL" id="JACHGT010000015">
    <property type="protein sequence ID" value="MBB6038160.1"/>
    <property type="molecule type" value="Genomic_DNA"/>
</dbReference>
<name>A0A841G1Y1_9ACTN</name>
<dbReference type="RefSeq" id="WP_184790957.1">
    <property type="nucleotide sequence ID" value="NZ_BONT01000047.1"/>
</dbReference>
<proteinExistence type="inferred from homology"/>
<dbReference type="Proteomes" id="UP000548476">
    <property type="component" value="Unassembled WGS sequence"/>
</dbReference>
<organism evidence="3 4">
    <name type="scientific">Phytomonospora endophytica</name>
    <dbReference type="NCBI Taxonomy" id="714109"/>
    <lineage>
        <taxon>Bacteria</taxon>
        <taxon>Bacillati</taxon>
        <taxon>Actinomycetota</taxon>
        <taxon>Actinomycetes</taxon>
        <taxon>Micromonosporales</taxon>
        <taxon>Micromonosporaceae</taxon>
        <taxon>Phytomonospora</taxon>
    </lineage>
</organism>
<dbReference type="SMART" id="SM00867">
    <property type="entry name" value="YceI"/>
    <property type="match status" value="1"/>
</dbReference>
<dbReference type="Pfam" id="PF04264">
    <property type="entry name" value="YceI"/>
    <property type="match status" value="1"/>
</dbReference>
<accession>A0A841G1Y1</accession>
<dbReference type="Gene3D" id="2.40.128.110">
    <property type="entry name" value="Lipid/polyisoprenoid-binding, YceI-like"/>
    <property type="match status" value="1"/>
</dbReference>